<dbReference type="SUPFAM" id="SSF50022">
    <property type="entry name" value="ISP domain"/>
    <property type="match status" value="1"/>
</dbReference>
<keyword evidence="3" id="KW-0560">Oxidoreductase</keyword>
<dbReference type="PANTHER" id="PTHR21266:SF60">
    <property type="entry name" value="3-KETOSTEROID-9-ALPHA-MONOOXYGENASE, OXYGENASE COMPONENT"/>
    <property type="match status" value="1"/>
</dbReference>
<gene>
    <name evidence="7" type="primary">vanA</name>
    <name evidence="7" type="ORF">GCM10011400_72530</name>
</gene>
<dbReference type="InterPro" id="IPR036922">
    <property type="entry name" value="Rieske_2Fe-2S_sf"/>
</dbReference>
<proteinExistence type="predicted"/>
<dbReference type="InterPro" id="IPR044043">
    <property type="entry name" value="VanA_C_cat"/>
</dbReference>
<dbReference type="Gene3D" id="3.90.380.10">
    <property type="entry name" value="Naphthalene 1,2-dioxygenase Alpha Subunit, Chain A, domain 1"/>
    <property type="match status" value="1"/>
</dbReference>
<dbReference type="EMBL" id="BMHL01000029">
    <property type="protein sequence ID" value="GGC73848.1"/>
    <property type="molecule type" value="Genomic_DNA"/>
</dbReference>
<evidence type="ECO:0000313" key="8">
    <source>
        <dbReference type="Proteomes" id="UP000602004"/>
    </source>
</evidence>
<sequence length="345" mass="39299">MFVRNCWYVAGWDNDVGDEGFLSRTIINVPLVFWRDAAGKVIALEDRCCHRGAKLSMGRKENGGDCVRCMYHGLVFDRTGQCISAPAQDRLPPQAKVRSFPIVESHRWIWIWMGNPDRADESLIPDTRWLDHPEWRSQDGYLHYDVNYLLIADNLLDFSHLPFLHPTTVGGSTDYASVLPKVERGERGVRLTKWVKGTQPPAYSAKYANYPEGALVDRWMYYDFLAPGVLLMDSGMMPAGTGGNVEHRESALAFRGCQALTPETETSTHYFFAHPHNFLIDRPEVTKEIHAGIVHAFEEDRQMITSQQQNIELDPSFKMVPLGIDAALSQFRWVVDKLIREEQPS</sequence>
<keyword evidence="8" id="KW-1185">Reference proteome</keyword>
<evidence type="ECO:0000256" key="2">
    <source>
        <dbReference type="ARBA" id="ARBA00022723"/>
    </source>
</evidence>
<dbReference type="RefSeq" id="WP_115779606.1">
    <property type="nucleotide sequence ID" value="NZ_BMHL01000029.1"/>
</dbReference>
<dbReference type="PANTHER" id="PTHR21266">
    <property type="entry name" value="IRON-SULFUR DOMAIN CONTAINING PROTEIN"/>
    <property type="match status" value="1"/>
</dbReference>
<evidence type="ECO:0000259" key="6">
    <source>
        <dbReference type="PROSITE" id="PS51296"/>
    </source>
</evidence>
<dbReference type="InterPro" id="IPR050584">
    <property type="entry name" value="Cholesterol_7-desaturase"/>
</dbReference>
<dbReference type="SUPFAM" id="SSF55961">
    <property type="entry name" value="Bet v1-like"/>
    <property type="match status" value="1"/>
</dbReference>
<evidence type="ECO:0000313" key="7">
    <source>
        <dbReference type="EMBL" id="GGC73848.1"/>
    </source>
</evidence>
<keyword evidence="1" id="KW-0001">2Fe-2S</keyword>
<organism evidence="7 8">
    <name type="scientific">Paraburkholderia caffeinilytica</name>
    <dbReference type="NCBI Taxonomy" id="1761016"/>
    <lineage>
        <taxon>Bacteria</taxon>
        <taxon>Pseudomonadati</taxon>
        <taxon>Pseudomonadota</taxon>
        <taxon>Betaproteobacteria</taxon>
        <taxon>Burkholderiales</taxon>
        <taxon>Burkholderiaceae</taxon>
        <taxon>Paraburkholderia</taxon>
    </lineage>
</organism>
<evidence type="ECO:0000256" key="3">
    <source>
        <dbReference type="ARBA" id="ARBA00023002"/>
    </source>
</evidence>
<comment type="caution">
    <text evidence="7">The sequence shown here is derived from an EMBL/GenBank/DDBJ whole genome shotgun (WGS) entry which is preliminary data.</text>
</comment>
<dbReference type="PROSITE" id="PS51296">
    <property type="entry name" value="RIESKE"/>
    <property type="match status" value="1"/>
</dbReference>
<name>A0ABQ1NGT5_9BURK</name>
<keyword evidence="2" id="KW-0479">Metal-binding</keyword>
<keyword evidence="5" id="KW-0411">Iron-sulfur</keyword>
<dbReference type="Proteomes" id="UP000602004">
    <property type="component" value="Unassembled WGS sequence"/>
</dbReference>
<dbReference type="CDD" id="cd08878">
    <property type="entry name" value="RHO_alpha_C_DMO-like"/>
    <property type="match status" value="1"/>
</dbReference>
<evidence type="ECO:0000256" key="4">
    <source>
        <dbReference type="ARBA" id="ARBA00023004"/>
    </source>
</evidence>
<evidence type="ECO:0000256" key="5">
    <source>
        <dbReference type="ARBA" id="ARBA00023014"/>
    </source>
</evidence>
<protein>
    <submittedName>
        <fullName evidence="7">(2Fe-2S)-binding protein</fullName>
    </submittedName>
</protein>
<evidence type="ECO:0000256" key="1">
    <source>
        <dbReference type="ARBA" id="ARBA00022714"/>
    </source>
</evidence>
<reference evidence="8" key="1">
    <citation type="journal article" date="2019" name="Int. J. Syst. Evol. Microbiol.">
        <title>The Global Catalogue of Microorganisms (GCM) 10K type strain sequencing project: providing services to taxonomists for standard genome sequencing and annotation.</title>
        <authorList>
            <consortium name="The Broad Institute Genomics Platform"/>
            <consortium name="The Broad Institute Genome Sequencing Center for Infectious Disease"/>
            <person name="Wu L."/>
            <person name="Ma J."/>
        </authorList>
    </citation>
    <scope>NUCLEOTIDE SEQUENCE [LARGE SCALE GENOMIC DNA]</scope>
    <source>
        <strain evidence="8">CGMCC 1.15103</strain>
    </source>
</reference>
<feature type="domain" description="Rieske" evidence="6">
    <location>
        <begin position="7"/>
        <end position="111"/>
    </location>
</feature>
<dbReference type="Gene3D" id="2.102.10.10">
    <property type="entry name" value="Rieske [2Fe-2S] iron-sulphur domain"/>
    <property type="match status" value="1"/>
</dbReference>
<dbReference type="Pfam" id="PF00355">
    <property type="entry name" value="Rieske"/>
    <property type="match status" value="1"/>
</dbReference>
<dbReference type="InterPro" id="IPR017941">
    <property type="entry name" value="Rieske_2Fe-2S"/>
</dbReference>
<dbReference type="Pfam" id="PF19112">
    <property type="entry name" value="VanA_C"/>
    <property type="match status" value="1"/>
</dbReference>
<keyword evidence="4" id="KW-0408">Iron</keyword>
<accession>A0ABQ1NGT5</accession>